<reference evidence="2" key="1">
    <citation type="submission" date="2023-05" db="EMBL/GenBank/DDBJ databases">
        <title>Mariniplasma microaerophilum sp. nov., a novel anaerobic mollicute isolated from terrestrial mud volcano, Taman Peninsula, Russia.</title>
        <authorList>
            <person name="Khomyakova M.A."/>
            <person name="Merkel A.Y."/>
            <person name="Slobodkin A.I."/>
        </authorList>
    </citation>
    <scope>NUCLEOTIDE SEQUENCE</scope>
    <source>
        <strain evidence="2">M4Ah</strain>
    </source>
</reference>
<gene>
    <name evidence="2" type="ORF">QJ521_08040</name>
</gene>
<organism evidence="2 3">
    <name type="scientific">Peloplasma aerotolerans</name>
    <dbReference type="NCBI Taxonomy" id="3044389"/>
    <lineage>
        <taxon>Bacteria</taxon>
        <taxon>Bacillati</taxon>
        <taxon>Mycoplasmatota</taxon>
        <taxon>Mollicutes</taxon>
        <taxon>Acholeplasmatales</taxon>
        <taxon>Acholeplasmataceae</taxon>
        <taxon>Peloplasma</taxon>
    </lineage>
</organism>
<dbReference type="PROSITE" id="PS51819">
    <property type="entry name" value="VOC"/>
    <property type="match status" value="1"/>
</dbReference>
<dbReference type="InterPro" id="IPR004360">
    <property type="entry name" value="Glyas_Fos-R_dOase_dom"/>
</dbReference>
<evidence type="ECO:0000313" key="3">
    <source>
        <dbReference type="Proteomes" id="UP001431532"/>
    </source>
</evidence>
<dbReference type="AlphaFoldDB" id="A0AAW6UC00"/>
<dbReference type="Gene3D" id="3.10.180.10">
    <property type="entry name" value="2,3-Dihydroxybiphenyl 1,2-Dioxygenase, domain 1"/>
    <property type="match status" value="2"/>
</dbReference>
<feature type="domain" description="VOC" evidence="1">
    <location>
        <begin position="8"/>
        <end position="127"/>
    </location>
</feature>
<evidence type="ECO:0000313" key="2">
    <source>
        <dbReference type="EMBL" id="MDI6453514.1"/>
    </source>
</evidence>
<name>A0AAW6UC00_9MOLU</name>
<comment type="caution">
    <text evidence="2">The sequence shown here is derived from an EMBL/GenBank/DDBJ whole genome shotgun (WGS) entry which is preliminary data.</text>
</comment>
<sequence length="283" mass="32596">MSKFHDNHIMHIKEISFLIQDMKRSLEFYCDILGFTILDRKHHTVILTANQKDPIITLIEDRTAIPQDITLGLYHVAFLLPNRLSLAAVIKQLNTKRYPLTGASDHGVSEAIYLDDPDGNGIEIYSDKPESVWPMENGKKTMYTRHLDLNDLMKNLPQTSYTSIDEETIIGHLHFHVRNLDDARKYYCDALGFEVVMYYMKSALFVSSSGYHHHVGLNTWVGDAPLPKVRQVGLKSYVLSVPKDLYPVFIRRLSEYKIPLMVDDDKKYILDPMNQKIVINVSK</sequence>
<evidence type="ECO:0000259" key="1">
    <source>
        <dbReference type="PROSITE" id="PS51819"/>
    </source>
</evidence>
<dbReference type="EMBL" id="JASCXW010000031">
    <property type="protein sequence ID" value="MDI6453514.1"/>
    <property type="molecule type" value="Genomic_DNA"/>
</dbReference>
<dbReference type="InterPro" id="IPR037523">
    <property type="entry name" value="VOC_core"/>
</dbReference>
<keyword evidence="3" id="KW-1185">Reference proteome</keyword>
<dbReference type="Proteomes" id="UP001431532">
    <property type="component" value="Unassembled WGS sequence"/>
</dbReference>
<accession>A0AAW6UC00</accession>
<dbReference type="Pfam" id="PF00903">
    <property type="entry name" value="Glyoxalase"/>
    <property type="match status" value="1"/>
</dbReference>
<dbReference type="InterPro" id="IPR029068">
    <property type="entry name" value="Glyas_Bleomycin-R_OHBP_Dase"/>
</dbReference>
<proteinExistence type="predicted"/>
<dbReference type="RefSeq" id="WP_282839947.1">
    <property type="nucleotide sequence ID" value="NZ_JASCXW010000031.1"/>
</dbReference>
<dbReference type="PANTHER" id="PTHR43279:SF1">
    <property type="entry name" value="CATECHOL-2,3-DIOXYGENASE"/>
    <property type="match status" value="1"/>
</dbReference>
<protein>
    <submittedName>
        <fullName evidence="2">VOC family protein</fullName>
    </submittedName>
</protein>
<dbReference type="SUPFAM" id="SSF54593">
    <property type="entry name" value="Glyoxalase/Bleomycin resistance protein/Dihydroxybiphenyl dioxygenase"/>
    <property type="match status" value="2"/>
</dbReference>
<dbReference type="PANTHER" id="PTHR43279">
    <property type="entry name" value="CATECHOL-2,3-DIOXYGENASE"/>
    <property type="match status" value="1"/>
</dbReference>